<dbReference type="FunCoup" id="E1ZWE6">
    <property type="interactions" value="135"/>
</dbReference>
<dbReference type="InterPro" id="IPR053935">
    <property type="entry name" value="VKGC_lumenal_dom"/>
</dbReference>
<keyword evidence="2 7" id="KW-0812">Transmembrane</keyword>
<evidence type="ECO:0000256" key="5">
    <source>
        <dbReference type="ARBA" id="ARBA00023157"/>
    </source>
</evidence>
<gene>
    <name evidence="9" type="ORF">EAG_05884</name>
</gene>
<accession>E1ZWE6</accession>
<dbReference type="EMBL" id="GL434819">
    <property type="protein sequence ID" value="EFN74492.1"/>
    <property type="molecule type" value="Genomic_DNA"/>
</dbReference>
<dbReference type="GO" id="GO:0008488">
    <property type="term" value="F:gamma-glutamyl carboxylase activity"/>
    <property type="evidence" value="ECO:0007669"/>
    <property type="project" value="InterPro"/>
</dbReference>
<dbReference type="OrthoDB" id="206689at2759"/>
<evidence type="ECO:0000259" key="8">
    <source>
        <dbReference type="SMART" id="SM00752"/>
    </source>
</evidence>
<dbReference type="Pfam" id="PF05090">
    <property type="entry name" value="HTTM"/>
    <property type="match status" value="1"/>
</dbReference>
<organism evidence="10">
    <name type="scientific">Camponotus floridanus</name>
    <name type="common">Florida carpenter ant</name>
    <dbReference type="NCBI Taxonomy" id="104421"/>
    <lineage>
        <taxon>Eukaryota</taxon>
        <taxon>Metazoa</taxon>
        <taxon>Ecdysozoa</taxon>
        <taxon>Arthropoda</taxon>
        <taxon>Hexapoda</taxon>
        <taxon>Insecta</taxon>
        <taxon>Pterygota</taxon>
        <taxon>Neoptera</taxon>
        <taxon>Endopterygota</taxon>
        <taxon>Hymenoptera</taxon>
        <taxon>Apocrita</taxon>
        <taxon>Aculeata</taxon>
        <taxon>Formicoidea</taxon>
        <taxon>Formicidae</taxon>
        <taxon>Formicinae</taxon>
        <taxon>Camponotus</taxon>
    </lineage>
</organism>
<evidence type="ECO:0000256" key="6">
    <source>
        <dbReference type="ARBA" id="ARBA00023239"/>
    </source>
</evidence>
<keyword evidence="4 7" id="KW-0472">Membrane</keyword>
<dbReference type="AlphaFoldDB" id="E1ZWE6"/>
<reference evidence="9 10" key="1">
    <citation type="journal article" date="2010" name="Science">
        <title>Genomic comparison of the ants Camponotus floridanus and Harpegnathos saltator.</title>
        <authorList>
            <person name="Bonasio R."/>
            <person name="Zhang G."/>
            <person name="Ye C."/>
            <person name="Mutti N.S."/>
            <person name="Fang X."/>
            <person name="Qin N."/>
            <person name="Donahue G."/>
            <person name="Yang P."/>
            <person name="Li Q."/>
            <person name="Li C."/>
            <person name="Zhang P."/>
            <person name="Huang Z."/>
            <person name="Berger S.L."/>
            <person name="Reinberg D."/>
            <person name="Wang J."/>
            <person name="Liebig J."/>
        </authorList>
    </citation>
    <scope>NUCLEOTIDE SEQUENCE [LARGE SCALE GENOMIC DNA]</scope>
    <source>
        <strain evidence="10">C129</strain>
    </source>
</reference>
<evidence type="ECO:0000313" key="9">
    <source>
        <dbReference type="EMBL" id="EFN74492.1"/>
    </source>
</evidence>
<keyword evidence="5" id="KW-1015">Disulfide bond</keyword>
<dbReference type="PANTHER" id="PTHR12639:SF6">
    <property type="entry name" value="VITAMIN K-DEPENDENT GAMMA-CARBOXYLASE"/>
    <property type="match status" value="1"/>
</dbReference>
<keyword evidence="10" id="KW-1185">Reference proteome</keyword>
<proteinExistence type="predicted"/>
<evidence type="ECO:0000313" key="10">
    <source>
        <dbReference type="Proteomes" id="UP000000311"/>
    </source>
</evidence>
<keyword evidence="3 7" id="KW-1133">Transmembrane helix</keyword>
<evidence type="ECO:0000256" key="1">
    <source>
        <dbReference type="ARBA" id="ARBA00004127"/>
    </source>
</evidence>
<dbReference type="STRING" id="104421.E1ZWE6"/>
<comment type="subcellular location">
    <subcellularLocation>
        <location evidence="1">Endomembrane system</location>
        <topology evidence="1">Multi-pass membrane protein</topology>
    </subcellularLocation>
</comment>
<feature type="transmembrane region" description="Helical" evidence="7">
    <location>
        <begin position="119"/>
        <end position="152"/>
    </location>
</feature>
<feature type="transmembrane region" description="Helical" evidence="7">
    <location>
        <begin position="254"/>
        <end position="274"/>
    </location>
</feature>
<evidence type="ECO:0000256" key="4">
    <source>
        <dbReference type="ARBA" id="ARBA00023136"/>
    </source>
</evidence>
<evidence type="ECO:0000256" key="7">
    <source>
        <dbReference type="SAM" id="Phobius"/>
    </source>
</evidence>
<feature type="transmembrane region" description="Helical" evidence="7">
    <location>
        <begin position="199"/>
        <end position="216"/>
    </location>
</feature>
<feature type="transmembrane region" description="Helical" evidence="7">
    <location>
        <begin position="417"/>
        <end position="434"/>
    </location>
</feature>
<dbReference type="Pfam" id="PF22777">
    <property type="entry name" value="VKGC_lumenal_dom"/>
    <property type="match status" value="1"/>
</dbReference>
<dbReference type="InParanoid" id="E1ZWE6"/>
<dbReference type="SMART" id="SM00752">
    <property type="entry name" value="HTTM"/>
    <property type="match status" value="1"/>
</dbReference>
<dbReference type="OMA" id="TYLNHYY"/>
<dbReference type="GO" id="GO:0019842">
    <property type="term" value="F:vitamin binding"/>
    <property type="evidence" value="ECO:0007669"/>
    <property type="project" value="TreeGrafter"/>
</dbReference>
<feature type="domain" description="HTTM-like" evidence="8">
    <location>
        <begin position="60"/>
        <end position="317"/>
    </location>
</feature>
<evidence type="ECO:0000256" key="3">
    <source>
        <dbReference type="ARBA" id="ARBA00022989"/>
    </source>
</evidence>
<keyword evidence="6" id="KW-0456">Lyase</keyword>
<name>E1ZWE6_CAMFO</name>
<sequence>MWENESKRNISTSPNNVENVKYLSGRWSSLKQSFNNNFKRLFNFKTSNVSNFEKFIQFLYRPTDPASLGVARALFGLCMIIDIVEERGFADIDIKWGDPWDCHFPLIHGMKAPSLPWMIMIYTVMWMGAFGIALGLHFKIACACFVLPYWYIFILDKGYWNNHTYLYGIVATLIWGTEANKYFALDANNAKRNGNSVPYWNYFILKFQFFALYFLAGLKKSGREWLEGYAMINLSRHWVFQPFKIVLTTEQIDFLIVHWFTFIFDLSVGFWMLLEKTRIPAMIFCAAFHLMNSRLFSIGMFPYVCLATMSLFCSADWPRRLTHYFSWKQQILLSDVNLNVNSIKETDSQIKESLSSDCSALPSNKISQYKTMHKDKKDNDTQSSKNLIESDEKEATNICKKLRGGQQSPKATRKQKFVVFTLLCHIVLQFFLPYSHFISKGYNNWVPGLYGYSWDMMIHAWDTILVVIKVHDNVNNEVRYLNPEAWVQGDRWVRHGDMAIQYSQCLKDNLMRRKEETLSTHYRVEDKEKWMRLSSNLSIYMDAWCSLNGRFQQRIFDPNIDMLTVDWHPFKPVSFLMPLITQYNSYRYKLEEIQQHVYTWSNYTDVLFVADFPEMYLENYISTDFANVSLTVLEGEVTYDEEESANAIIVPKEKSIPVKTGMFHRIKTTSSYPACYMYTYTNQTKEQLDSDRKEAPLEENTQPLFLNILKEINYKITAWARTFAHIANAFFNLVYDVPMVRRVRVNK</sequence>
<protein>
    <submittedName>
        <fullName evidence="9">Vitamin K-dependent gamma-carboxylase</fullName>
    </submittedName>
</protein>
<dbReference type="Proteomes" id="UP000000311">
    <property type="component" value="Unassembled WGS sequence"/>
</dbReference>
<dbReference type="PANTHER" id="PTHR12639">
    <property type="entry name" value="VITAMIN K-DEPENDENT GAMMA-CARBOXYLASE"/>
    <property type="match status" value="1"/>
</dbReference>
<feature type="transmembrane region" description="Helical" evidence="7">
    <location>
        <begin position="294"/>
        <end position="313"/>
    </location>
</feature>
<dbReference type="InterPro" id="IPR053934">
    <property type="entry name" value="HTTM_dom"/>
</dbReference>
<dbReference type="InterPro" id="IPR011020">
    <property type="entry name" value="HTTM-like"/>
</dbReference>
<dbReference type="GO" id="GO:0012505">
    <property type="term" value="C:endomembrane system"/>
    <property type="evidence" value="ECO:0007669"/>
    <property type="project" value="UniProtKB-SubCell"/>
</dbReference>
<dbReference type="InterPro" id="IPR007782">
    <property type="entry name" value="VKG_COase"/>
</dbReference>
<evidence type="ECO:0000256" key="2">
    <source>
        <dbReference type="ARBA" id="ARBA00022692"/>
    </source>
</evidence>